<comment type="cofactor">
    <cofactor evidence="8">
        <name>a divalent metal cation</name>
        <dbReference type="ChEBI" id="CHEBI:60240"/>
    </cofactor>
    <text evidence="8">Binds 2 divalent metal cations per subunit.</text>
</comment>
<dbReference type="RefSeq" id="WP_132246394.1">
    <property type="nucleotide sequence ID" value="NZ_SLWV01000020.1"/>
</dbReference>
<feature type="binding site" evidence="8">
    <location>
        <position position="199"/>
    </location>
    <ligand>
        <name>Zn(2+)</name>
        <dbReference type="ChEBI" id="CHEBI:29105"/>
        <label>2</label>
    </ligand>
</feature>
<organism evidence="9 10">
    <name type="scientific">Marinisporobacter balticus</name>
    <dbReference type="NCBI Taxonomy" id="2018667"/>
    <lineage>
        <taxon>Bacteria</taxon>
        <taxon>Bacillati</taxon>
        <taxon>Bacillota</taxon>
        <taxon>Clostridia</taxon>
        <taxon>Peptostreptococcales</taxon>
        <taxon>Thermotaleaceae</taxon>
        <taxon>Marinisporobacter</taxon>
    </lineage>
</organism>
<dbReference type="GO" id="GO:0006508">
    <property type="term" value="P:proteolysis"/>
    <property type="evidence" value="ECO:0007669"/>
    <property type="project" value="UniProtKB-KW"/>
</dbReference>
<dbReference type="Gene3D" id="2.40.30.40">
    <property type="entry name" value="Peptidase M42, domain 2"/>
    <property type="match status" value="1"/>
</dbReference>
<comment type="caution">
    <text evidence="9">The sequence shown here is derived from an EMBL/GenBank/DDBJ whole genome shotgun (WGS) entry which is preliminary data.</text>
</comment>
<keyword evidence="10" id="KW-1185">Reference proteome</keyword>
<feature type="binding site" evidence="8">
    <location>
        <position position="309"/>
    </location>
    <ligand>
        <name>Zn(2+)</name>
        <dbReference type="ChEBI" id="CHEBI:29105"/>
        <label>2</label>
    </ligand>
</feature>
<evidence type="ECO:0000256" key="5">
    <source>
        <dbReference type="ARBA" id="ARBA00022801"/>
    </source>
</evidence>
<feature type="binding site" evidence="8">
    <location>
        <position position="60"/>
    </location>
    <ligand>
        <name>Zn(2+)</name>
        <dbReference type="ChEBI" id="CHEBI:29105"/>
        <label>1</label>
    </ligand>
</feature>
<dbReference type="PANTHER" id="PTHR32481:SF5">
    <property type="entry name" value="ENDOGLUCANASE"/>
    <property type="match status" value="1"/>
</dbReference>
<gene>
    <name evidence="9" type="ORF">EV214_12010</name>
</gene>
<sequence>MLLKKLTQLHGVSGNEKDVCAFILKEIKPFVDDIKIDPLGNLIVIKRGKEDYPSIMLSAHMDEVGMMVKEIDENGFIKFLPVGGMDDRIFVSKVVEIGKNKVKGVIGAKAIHLQEPDERNKALKHKQLYIDIGAQSKAEAEKLITIGDYIAFDSDYIEFGNHLVKAKALDDRAGCAIIMEILKKSYNSTIYAVFSVQEEVGLRGAGVAAYRLNPDIAIVLEATTCYDVTDIEEPNYATRLGSGPALSIVDSVSYFDKNLLKKILEIADKNHIKVQFKQTIKGGNDAGRIHLTQEGIPTASISVPCRYLHSPVSVIHKDDFENALKLVTIFLEHVKKEEYHE</sequence>
<evidence type="ECO:0000256" key="1">
    <source>
        <dbReference type="ARBA" id="ARBA00006272"/>
    </source>
</evidence>
<evidence type="ECO:0000313" key="9">
    <source>
        <dbReference type="EMBL" id="TCO71791.1"/>
    </source>
</evidence>
<evidence type="ECO:0000256" key="6">
    <source>
        <dbReference type="PIRNR" id="PIRNR001123"/>
    </source>
</evidence>
<dbReference type="SUPFAM" id="SSF53187">
    <property type="entry name" value="Zn-dependent exopeptidases"/>
    <property type="match status" value="1"/>
</dbReference>
<dbReference type="Pfam" id="PF05343">
    <property type="entry name" value="Peptidase_M42"/>
    <property type="match status" value="1"/>
</dbReference>
<dbReference type="AlphaFoldDB" id="A0A4R2KDW1"/>
<dbReference type="GO" id="GO:0004177">
    <property type="term" value="F:aminopeptidase activity"/>
    <property type="evidence" value="ECO:0007669"/>
    <property type="project" value="UniProtKB-UniRule"/>
</dbReference>
<dbReference type="Gene3D" id="3.40.630.10">
    <property type="entry name" value="Zn peptidases"/>
    <property type="match status" value="1"/>
</dbReference>
<dbReference type="OrthoDB" id="9772053at2"/>
<dbReference type="EMBL" id="SLWV01000020">
    <property type="protein sequence ID" value="TCO71791.1"/>
    <property type="molecule type" value="Genomic_DNA"/>
</dbReference>
<evidence type="ECO:0000256" key="7">
    <source>
        <dbReference type="PIRSR" id="PIRSR001123-1"/>
    </source>
</evidence>
<dbReference type="InterPro" id="IPR008007">
    <property type="entry name" value="Peptidase_M42"/>
</dbReference>
<accession>A0A4R2KDW1</accession>
<dbReference type="CDD" id="cd05656">
    <property type="entry name" value="M42_Frv"/>
    <property type="match status" value="1"/>
</dbReference>
<dbReference type="Proteomes" id="UP000294919">
    <property type="component" value="Unassembled WGS sequence"/>
</dbReference>
<evidence type="ECO:0000256" key="3">
    <source>
        <dbReference type="ARBA" id="ARBA00022670"/>
    </source>
</evidence>
<keyword evidence="4 8" id="KW-0479">Metal-binding</keyword>
<dbReference type="PANTHER" id="PTHR32481">
    <property type="entry name" value="AMINOPEPTIDASE"/>
    <property type="match status" value="1"/>
</dbReference>
<reference evidence="9 10" key="1">
    <citation type="submission" date="2019-03" db="EMBL/GenBank/DDBJ databases">
        <title>Genomic Encyclopedia of Type Strains, Phase IV (KMG-IV): sequencing the most valuable type-strain genomes for metagenomic binning, comparative biology and taxonomic classification.</title>
        <authorList>
            <person name="Goeker M."/>
        </authorList>
    </citation>
    <scope>NUCLEOTIDE SEQUENCE [LARGE SCALE GENOMIC DNA]</scope>
    <source>
        <strain evidence="9 10">DSM 102940</strain>
    </source>
</reference>
<dbReference type="InterPro" id="IPR023367">
    <property type="entry name" value="Peptidase_M42_dom2"/>
</dbReference>
<dbReference type="InterPro" id="IPR051464">
    <property type="entry name" value="Peptidase_M42_aminopept"/>
</dbReference>
<name>A0A4R2KDW1_9FIRM</name>
<proteinExistence type="inferred from homology"/>
<evidence type="ECO:0000256" key="8">
    <source>
        <dbReference type="PIRSR" id="PIRSR001123-2"/>
    </source>
</evidence>
<evidence type="ECO:0000256" key="2">
    <source>
        <dbReference type="ARBA" id="ARBA00022438"/>
    </source>
</evidence>
<dbReference type="GO" id="GO:0046872">
    <property type="term" value="F:metal ion binding"/>
    <property type="evidence" value="ECO:0007669"/>
    <property type="project" value="UniProtKB-UniRule"/>
</dbReference>
<feature type="active site" description="Proton acceptor" evidence="7">
    <location>
        <position position="198"/>
    </location>
</feature>
<feature type="binding site" evidence="8">
    <location>
        <position position="170"/>
    </location>
    <ligand>
        <name>Zn(2+)</name>
        <dbReference type="ChEBI" id="CHEBI:29105"/>
        <label>2</label>
    </ligand>
</feature>
<evidence type="ECO:0000256" key="4">
    <source>
        <dbReference type="ARBA" id="ARBA00022723"/>
    </source>
</evidence>
<keyword evidence="2" id="KW-0031">Aminopeptidase</keyword>
<feature type="binding site" evidence="8">
    <location>
        <position position="221"/>
    </location>
    <ligand>
        <name>Zn(2+)</name>
        <dbReference type="ChEBI" id="CHEBI:29105"/>
        <label>1</label>
    </ligand>
</feature>
<dbReference type="SUPFAM" id="SSF101821">
    <property type="entry name" value="Aminopeptidase/glucanase lid domain"/>
    <property type="match status" value="1"/>
</dbReference>
<feature type="binding site" evidence="8">
    <location>
        <position position="170"/>
    </location>
    <ligand>
        <name>Zn(2+)</name>
        <dbReference type="ChEBI" id="CHEBI:29105"/>
        <label>1</label>
    </ligand>
</feature>
<keyword evidence="5" id="KW-0378">Hydrolase</keyword>
<evidence type="ECO:0000313" key="10">
    <source>
        <dbReference type="Proteomes" id="UP000294919"/>
    </source>
</evidence>
<dbReference type="PIRSF" id="PIRSF001123">
    <property type="entry name" value="PepA_GA"/>
    <property type="match status" value="1"/>
</dbReference>
<protein>
    <submittedName>
        <fullName evidence="9">Endoglucanase</fullName>
    </submittedName>
</protein>
<comment type="similarity">
    <text evidence="1 6">Belongs to the peptidase M42 family.</text>
</comment>
<keyword evidence="3" id="KW-0645">Protease</keyword>